<proteinExistence type="predicted"/>
<organism evidence="2 3">
    <name type="scientific">Asanoa ishikariensis</name>
    <dbReference type="NCBI Taxonomy" id="137265"/>
    <lineage>
        <taxon>Bacteria</taxon>
        <taxon>Bacillati</taxon>
        <taxon>Actinomycetota</taxon>
        <taxon>Actinomycetes</taxon>
        <taxon>Micromonosporales</taxon>
        <taxon>Micromonosporaceae</taxon>
        <taxon>Asanoa</taxon>
    </lineage>
</organism>
<dbReference type="OrthoDB" id="3458445at2"/>
<name>A0A1H3MM18_9ACTN</name>
<dbReference type="Proteomes" id="UP000199632">
    <property type="component" value="Unassembled WGS sequence"/>
</dbReference>
<dbReference type="SUPFAM" id="SSF47413">
    <property type="entry name" value="lambda repressor-like DNA-binding domains"/>
    <property type="match status" value="1"/>
</dbReference>
<protein>
    <submittedName>
        <fullName evidence="2">Helix-turn-helix domain-containing protein</fullName>
    </submittedName>
</protein>
<evidence type="ECO:0000313" key="2">
    <source>
        <dbReference type="EMBL" id="SDY77771.1"/>
    </source>
</evidence>
<dbReference type="EMBL" id="FNQB01000001">
    <property type="protein sequence ID" value="SDY77771.1"/>
    <property type="molecule type" value="Genomic_DNA"/>
</dbReference>
<dbReference type="GO" id="GO:0003677">
    <property type="term" value="F:DNA binding"/>
    <property type="evidence" value="ECO:0007669"/>
    <property type="project" value="InterPro"/>
</dbReference>
<dbReference type="PROSITE" id="PS50943">
    <property type="entry name" value="HTH_CROC1"/>
    <property type="match status" value="1"/>
</dbReference>
<gene>
    <name evidence="2" type="ORF">SAMN05421684_1498</name>
</gene>
<dbReference type="CDD" id="cd00093">
    <property type="entry name" value="HTH_XRE"/>
    <property type="match status" value="1"/>
</dbReference>
<dbReference type="InterPro" id="IPR043917">
    <property type="entry name" value="DUF5753"/>
</dbReference>
<reference evidence="3" key="1">
    <citation type="submission" date="2016-10" db="EMBL/GenBank/DDBJ databases">
        <authorList>
            <person name="Varghese N."/>
            <person name="Submissions S."/>
        </authorList>
    </citation>
    <scope>NUCLEOTIDE SEQUENCE [LARGE SCALE GENOMIC DNA]</scope>
    <source>
        <strain evidence="3">DSM 44718</strain>
    </source>
</reference>
<dbReference type="Pfam" id="PF19054">
    <property type="entry name" value="DUF5753"/>
    <property type="match status" value="1"/>
</dbReference>
<dbReference type="InterPro" id="IPR001387">
    <property type="entry name" value="Cro/C1-type_HTH"/>
</dbReference>
<dbReference type="AlphaFoldDB" id="A0A1H3MM18"/>
<dbReference type="InterPro" id="IPR010982">
    <property type="entry name" value="Lambda_DNA-bd_dom_sf"/>
</dbReference>
<feature type="domain" description="HTH cro/C1-type" evidence="1">
    <location>
        <begin position="19"/>
        <end position="72"/>
    </location>
</feature>
<evidence type="ECO:0000259" key="1">
    <source>
        <dbReference type="PROSITE" id="PS50943"/>
    </source>
</evidence>
<sequence length="295" mass="33399">MPTEDHGSTVPRRQLGRYLRRAREDAQVTVKAAADALEWSTPRIWRIENGTVGMRALDVKAMCELYAASADLTTALMALARETKAKGWWQSYGDALPSWFELYVGLESAASRIRYLQTDIVPGLLQTKAYTREVIALDHPELAEEEQERRLAVRMERQNLLVRRVPAAPSLEVILSEAVLRRPIRDRAAMAGQLRYLAESNDRPNVTVRYLPLSVGLHHWASTGGFAILDFPEQRGRDPEPPTVYSDGPTGALYLDKTREVDMYESIWRSASERADDRAQSTRAIRALSEELYNE</sequence>
<dbReference type="STRING" id="137265.SAMN05421684_1498"/>
<dbReference type="RefSeq" id="WP_090788669.1">
    <property type="nucleotide sequence ID" value="NZ_BOND01000017.1"/>
</dbReference>
<dbReference type="Gene3D" id="1.10.260.40">
    <property type="entry name" value="lambda repressor-like DNA-binding domains"/>
    <property type="match status" value="1"/>
</dbReference>
<accession>A0A1H3MM18</accession>
<keyword evidence="3" id="KW-1185">Reference proteome</keyword>
<evidence type="ECO:0000313" key="3">
    <source>
        <dbReference type="Proteomes" id="UP000199632"/>
    </source>
</evidence>
<dbReference type="Pfam" id="PF13560">
    <property type="entry name" value="HTH_31"/>
    <property type="match status" value="1"/>
</dbReference>